<accession>A0A1M5RPQ3</accession>
<dbReference type="InterPro" id="IPR050484">
    <property type="entry name" value="Transf_Hexapept/Carb_Anhydrase"/>
</dbReference>
<dbReference type="InterPro" id="IPR011004">
    <property type="entry name" value="Trimer_LpxA-like_sf"/>
</dbReference>
<dbReference type="RefSeq" id="WP_073027771.1">
    <property type="nucleotide sequence ID" value="NZ_FQXJ01000003.1"/>
</dbReference>
<keyword evidence="1" id="KW-0808">Transferase</keyword>
<dbReference type="Gene3D" id="2.160.10.10">
    <property type="entry name" value="Hexapeptide repeat proteins"/>
    <property type="match status" value="1"/>
</dbReference>
<dbReference type="GO" id="GO:0016740">
    <property type="term" value="F:transferase activity"/>
    <property type="evidence" value="ECO:0007669"/>
    <property type="project" value="UniProtKB-KW"/>
</dbReference>
<sequence length="169" mass="18183">MLDNHKEPQIAKSVYLAEGCKIRGDVHIDEQSSVWFNSVIRADLAKIKIGKCSNIQDLVVIHVSLNQPVTIADYVTIGHSAILHGCTIGKGSQIGIGAIILDGAVINEETSVAAGALVPGNKTYPPRVMLMGVPARVVRELTEKEISAMRQTAERYIGKAQEAMDALIP</sequence>
<proteinExistence type="predicted"/>
<dbReference type="AlphaFoldDB" id="A0A1M5RPQ3"/>
<dbReference type="PANTHER" id="PTHR13061:SF29">
    <property type="entry name" value="GAMMA CARBONIC ANHYDRASE-LIKE 1, MITOCHONDRIAL-RELATED"/>
    <property type="match status" value="1"/>
</dbReference>
<name>A0A1M5RPQ3_9FIRM</name>
<dbReference type="PANTHER" id="PTHR13061">
    <property type="entry name" value="DYNACTIN SUBUNIT P25"/>
    <property type="match status" value="1"/>
</dbReference>
<reference evidence="2" key="1">
    <citation type="submission" date="2016-11" db="EMBL/GenBank/DDBJ databases">
        <authorList>
            <person name="Varghese N."/>
            <person name="Submissions S."/>
        </authorList>
    </citation>
    <scope>NUCLEOTIDE SEQUENCE [LARGE SCALE GENOMIC DNA]</scope>
    <source>
        <strain evidence="2">DSM 15449</strain>
    </source>
</reference>
<evidence type="ECO:0000313" key="1">
    <source>
        <dbReference type="EMBL" id="SHH28146.1"/>
    </source>
</evidence>
<dbReference type="SUPFAM" id="SSF51161">
    <property type="entry name" value="Trimeric LpxA-like enzymes"/>
    <property type="match status" value="1"/>
</dbReference>
<dbReference type="InterPro" id="IPR047324">
    <property type="entry name" value="LbH_gamma_CA-like"/>
</dbReference>
<dbReference type="EMBL" id="FQXJ01000003">
    <property type="protein sequence ID" value="SHH28146.1"/>
    <property type="molecule type" value="Genomic_DNA"/>
</dbReference>
<dbReference type="Proteomes" id="UP000183954">
    <property type="component" value="Unassembled WGS sequence"/>
</dbReference>
<dbReference type="STRING" id="1121420.SAMN02746098_00620"/>
<dbReference type="CDD" id="cd04645">
    <property type="entry name" value="LbH_gamma_CA_like"/>
    <property type="match status" value="1"/>
</dbReference>
<organism evidence="1 2">
    <name type="scientific">Desulfosporosinus lacus DSM 15449</name>
    <dbReference type="NCBI Taxonomy" id="1121420"/>
    <lineage>
        <taxon>Bacteria</taxon>
        <taxon>Bacillati</taxon>
        <taxon>Bacillota</taxon>
        <taxon>Clostridia</taxon>
        <taxon>Eubacteriales</taxon>
        <taxon>Desulfitobacteriaceae</taxon>
        <taxon>Desulfosporosinus</taxon>
    </lineage>
</organism>
<protein>
    <submittedName>
        <fullName evidence="1">Carbonic anhydrase or acetyltransferase, isoleucine patch superfamily</fullName>
    </submittedName>
</protein>
<keyword evidence="2" id="KW-1185">Reference proteome</keyword>
<evidence type="ECO:0000313" key="2">
    <source>
        <dbReference type="Proteomes" id="UP000183954"/>
    </source>
</evidence>
<dbReference type="OrthoDB" id="9803036at2"/>
<gene>
    <name evidence="1" type="ORF">SAMN02746098_00620</name>
</gene>